<dbReference type="SUPFAM" id="SSF53807">
    <property type="entry name" value="Helical backbone' metal receptor"/>
    <property type="match status" value="1"/>
</dbReference>
<dbReference type="AlphaFoldDB" id="A0A9Q4B2M9"/>
<keyword evidence="3" id="KW-0813">Transport</keyword>
<evidence type="ECO:0000256" key="3">
    <source>
        <dbReference type="ARBA" id="ARBA00022448"/>
    </source>
</evidence>
<evidence type="ECO:0000256" key="6">
    <source>
        <dbReference type="SAM" id="SignalP"/>
    </source>
</evidence>
<dbReference type="PANTHER" id="PTHR30532:SF26">
    <property type="entry name" value="IRON(3+)-HYDROXAMATE-BINDING PROTEIN FHUD"/>
    <property type="match status" value="1"/>
</dbReference>
<dbReference type="Pfam" id="PF01497">
    <property type="entry name" value="Peripla_BP_2"/>
    <property type="match status" value="1"/>
</dbReference>
<dbReference type="Gene3D" id="3.40.50.1980">
    <property type="entry name" value="Nitrogenase molybdenum iron protein domain"/>
    <property type="match status" value="2"/>
</dbReference>
<gene>
    <name evidence="8" type="ORF">HXA33_11880</name>
</gene>
<organism evidence="8 9">
    <name type="scientific">Salipaludibacillus agaradhaerens</name>
    <name type="common">Bacillus agaradhaerens</name>
    <dbReference type="NCBI Taxonomy" id="76935"/>
    <lineage>
        <taxon>Bacteria</taxon>
        <taxon>Bacillati</taxon>
        <taxon>Bacillota</taxon>
        <taxon>Bacilli</taxon>
        <taxon>Bacillales</taxon>
        <taxon>Bacillaceae</taxon>
    </lineage>
</organism>
<dbReference type="PANTHER" id="PTHR30532">
    <property type="entry name" value="IRON III DICITRATE-BINDING PERIPLASMIC PROTEIN"/>
    <property type="match status" value="1"/>
</dbReference>
<feature type="chain" id="PRO_5040251045" evidence="6">
    <location>
        <begin position="24"/>
        <end position="329"/>
    </location>
</feature>
<evidence type="ECO:0000313" key="8">
    <source>
        <dbReference type="EMBL" id="MCR6097243.1"/>
    </source>
</evidence>
<evidence type="ECO:0000259" key="7">
    <source>
        <dbReference type="PROSITE" id="PS50983"/>
    </source>
</evidence>
<dbReference type="RefSeq" id="WP_257821648.1">
    <property type="nucleotide sequence ID" value="NZ_JABXYM010000001.1"/>
</dbReference>
<protein>
    <submittedName>
        <fullName evidence="8">ABC transporter substrate-binding protein</fullName>
    </submittedName>
</protein>
<keyword evidence="4 6" id="KW-0732">Signal</keyword>
<dbReference type="InterPro" id="IPR051313">
    <property type="entry name" value="Bact_iron-sidero_bind"/>
</dbReference>
<evidence type="ECO:0000256" key="5">
    <source>
        <dbReference type="SAM" id="MobiDB-lite"/>
    </source>
</evidence>
<dbReference type="PROSITE" id="PS50983">
    <property type="entry name" value="FE_B12_PBP"/>
    <property type="match status" value="1"/>
</dbReference>
<comment type="subcellular location">
    <subcellularLocation>
        <location evidence="1">Cell membrane</location>
        <topology evidence="1">Lipid-anchor</topology>
    </subcellularLocation>
</comment>
<evidence type="ECO:0000256" key="2">
    <source>
        <dbReference type="ARBA" id="ARBA00008814"/>
    </source>
</evidence>
<reference evidence="8" key="1">
    <citation type="submission" date="2020-06" db="EMBL/GenBank/DDBJ databases">
        <title>Insight into the genomes of haloalkaliphilic bacilli from Kenyan soda lakes.</title>
        <authorList>
            <person name="Mwirichia R."/>
            <person name="Villamizar G.C."/>
            <person name="Poehlein A."/>
            <person name="Mugweru J."/>
            <person name="Kipnyargis A."/>
            <person name="Kiplimo D."/>
            <person name="Orwa P."/>
            <person name="Daniel R."/>
        </authorList>
    </citation>
    <scope>NUCLEOTIDE SEQUENCE</scope>
    <source>
        <strain evidence="8">B1096_S55</strain>
    </source>
</reference>
<dbReference type="Proteomes" id="UP001057753">
    <property type="component" value="Unassembled WGS sequence"/>
</dbReference>
<dbReference type="EMBL" id="JABXYM010000001">
    <property type="protein sequence ID" value="MCR6097243.1"/>
    <property type="molecule type" value="Genomic_DNA"/>
</dbReference>
<proteinExistence type="inferred from homology"/>
<evidence type="ECO:0000256" key="4">
    <source>
        <dbReference type="ARBA" id="ARBA00022729"/>
    </source>
</evidence>
<dbReference type="InterPro" id="IPR002491">
    <property type="entry name" value="ABC_transptr_periplasmic_BD"/>
</dbReference>
<feature type="signal peptide" evidence="6">
    <location>
        <begin position="1"/>
        <end position="23"/>
    </location>
</feature>
<evidence type="ECO:0000313" key="9">
    <source>
        <dbReference type="Proteomes" id="UP001057753"/>
    </source>
</evidence>
<sequence length="329" mass="37398">MKNRNNMLSILFILLLILLTACGNEEQNVGVQEETTAGVEGEQGASKLEDDQTTETETRTYEHMEGTTEIPMKPERVVTDWYYGQLVVLGVKPIGTNDYVWKNHPFIERQGTESVGSSFEKIIELDPDLILSWGADKYEDYSKIGPTIPLELNGGPIESVELFGDILGRSEEAQQWITSFEEKSADARARLDEKIGEEETFSIINVFEDTIRVYGFVNMGGYALYEALELKPSPLVESTFKDTEEWYREVSMEVLPDFAGDHIILTTYDPEGNDPTLQELKDSEVWKGLEAVQNNRVYEVEFNHLYFDDPIAIENQVEILTDTILNSEH</sequence>
<feature type="domain" description="Fe/B12 periplasmic-binding" evidence="7">
    <location>
        <begin position="76"/>
        <end position="328"/>
    </location>
</feature>
<feature type="region of interest" description="Disordered" evidence="5">
    <location>
        <begin position="32"/>
        <end position="66"/>
    </location>
</feature>
<feature type="compositionally biased region" description="Basic and acidic residues" evidence="5">
    <location>
        <begin position="56"/>
        <end position="66"/>
    </location>
</feature>
<dbReference type="GO" id="GO:0030288">
    <property type="term" value="C:outer membrane-bounded periplasmic space"/>
    <property type="evidence" value="ECO:0007669"/>
    <property type="project" value="TreeGrafter"/>
</dbReference>
<evidence type="ECO:0000256" key="1">
    <source>
        <dbReference type="ARBA" id="ARBA00004193"/>
    </source>
</evidence>
<dbReference type="PROSITE" id="PS51257">
    <property type="entry name" value="PROKAR_LIPOPROTEIN"/>
    <property type="match status" value="1"/>
</dbReference>
<comment type="caution">
    <text evidence="8">The sequence shown here is derived from an EMBL/GenBank/DDBJ whole genome shotgun (WGS) entry which is preliminary data.</text>
</comment>
<name>A0A9Q4B2M9_SALAG</name>
<keyword evidence="9" id="KW-1185">Reference proteome</keyword>
<accession>A0A9Q4B2M9</accession>
<dbReference type="GO" id="GO:0005886">
    <property type="term" value="C:plasma membrane"/>
    <property type="evidence" value="ECO:0007669"/>
    <property type="project" value="UniProtKB-SubCell"/>
</dbReference>
<dbReference type="GO" id="GO:1901678">
    <property type="term" value="P:iron coordination entity transport"/>
    <property type="evidence" value="ECO:0007669"/>
    <property type="project" value="UniProtKB-ARBA"/>
</dbReference>
<comment type="similarity">
    <text evidence="2">Belongs to the bacterial solute-binding protein 8 family.</text>
</comment>